<proteinExistence type="predicted"/>
<dbReference type="OrthoDB" id="10406988at2759"/>
<keyword evidence="1" id="KW-0812">Transmembrane</keyword>
<evidence type="ECO:0000313" key="3">
    <source>
        <dbReference type="Proteomes" id="UP000267096"/>
    </source>
</evidence>
<feature type="transmembrane region" description="Helical" evidence="1">
    <location>
        <begin position="103"/>
        <end position="123"/>
    </location>
</feature>
<accession>A0A0M3J3B4</accession>
<evidence type="ECO:0000313" key="2">
    <source>
        <dbReference type="EMBL" id="VDK19426.1"/>
    </source>
</evidence>
<keyword evidence="1" id="KW-0472">Membrane</keyword>
<dbReference type="AlphaFoldDB" id="A0A0M3J3B4"/>
<dbReference type="WBParaSite" id="ASIM_0000202701-mRNA-1">
    <property type="protein sequence ID" value="ASIM_0000202701-mRNA-1"/>
    <property type="gene ID" value="ASIM_0000202701"/>
</dbReference>
<gene>
    <name evidence="2" type="ORF">ASIM_LOCUS1897</name>
</gene>
<feature type="transmembrane region" description="Helical" evidence="1">
    <location>
        <begin position="129"/>
        <end position="151"/>
    </location>
</feature>
<sequence>MQGKLNIAESSHKSMPTFSFPDGLAHFNHNDRSYRCCCGLLHIKTAMTVSAIVYSMLLVFLLAAIIFEYARFDFYRLLTTEFTGVISILLIIHAVIREDPLTAVIFFAVQIATFIVMSLLWAFGFRFGAIFDISIGFCAHPMFIAIGYFGYKYFSDWRSYRQRPSISYTMRTDQ</sequence>
<evidence type="ECO:0000256" key="1">
    <source>
        <dbReference type="SAM" id="Phobius"/>
    </source>
</evidence>
<reference evidence="2 3" key="2">
    <citation type="submission" date="2018-11" db="EMBL/GenBank/DDBJ databases">
        <authorList>
            <consortium name="Pathogen Informatics"/>
        </authorList>
    </citation>
    <scope>NUCLEOTIDE SEQUENCE [LARGE SCALE GENOMIC DNA]</scope>
</reference>
<keyword evidence="1" id="KW-1133">Transmembrane helix</keyword>
<evidence type="ECO:0000313" key="4">
    <source>
        <dbReference type="WBParaSite" id="ASIM_0000202701-mRNA-1"/>
    </source>
</evidence>
<protein>
    <submittedName>
        <fullName evidence="4">MARVEL domain-containing protein</fullName>
    </submittedName>
</protein>
<feature type="transmembrane region" description="Helical" evidence="1">
    <location>
        <begin position="51"/>
        <end position="69"/>
    </location>
</feature>
<keyword evidence="3" id="KW-1185">Reference proteome</keyword>
<dbReference type="EMBL" id="UYRR01002269">
    <property type="protein sequence ID" value="VDK19426.1"/>
    <property type="molecule type" value="Genomic_DNA"/>
</dbReference>
<organism evidence="4">
    <name type="scientific">Anisakis simplex</name>
    <name type="common">Herring worm</name>
    <dbReference type="NCBI Taxonomy" id="6269"/>
    <lineage>
        <taxon>Eukaryota</taxon>
        <taxon>Metazoa</taxon>
        <taxon>Ecdysozoa</taxon>
        <taxon>Nematoda</taxon>
        <taxon>Chromadorea</taxon>
        <taxon>Rhabditida</taxon>
        <taxon>Spirurina</taxon>
        <taxon>Ascaridomorpha</taxon>
        <taxon>Ascaridoidea</taxon>
        <taxon>Anisakidae</taxon>
        <taxon>Anisakis</taxon>
        <taxon>Anisakis simplex complex</taxon>
    </lineage>
</organism>
<feature type="transmembrane region" description="Helical" evidence="1">
    <location>
        <begin position="75"/>
        <end position="96"/>
    </location>
</feature>
<name>A0A0M3J3B4_ANISI</name>
<dbReference type="Proteomes" id="UP000267096">
    <property type="component" value="Unassembled WGS sequence"/>
</dbReference>
<reference evidence="4" key="1">
    <citation type="submission" date="2017-02" db="UniProtKB">
        <authorList>
            <consortium name="WormBaseParasite"/>
        </authorList>
    </citation>
    <scope>IDENTIFICATION</scope>
</reference>